<evidence type="ECO:0000256" key="4">
    <source>
        <dbReference type="ARBA" id="ARBA00023163"/>
    </source>
</evidence>
<dbReference type="Pfam" id="PF03466">
    <property type="entry name" value="LysR_substrate"/>
    <property type="match status" value="1"/>
</dbReference>
<dbReference type="SUPFAM" id="SSF53850">
    <property type="entry name" value="Periplasmic binding protein-like II"/>
    <property type="match status" value="1"/>
</dbReference>
<dbReference type="SUPFAM" id="SSF46785">
    <property type="entry name" value="Winged helix' DNA-binding domain"/>
    <property type="match status" value="1"/>
</dbReference>
<feature type="domain" description="HTH lysR-type" evidence="5">
    <location>
        <begin position="1"/>
        <end position="58"/>
    </location>
</feature>
<dbReference type="GO" id="GO:0003700">
    <property type="term" value="F:DNA-binding transcription factor activity"/>
    <property type="evidence" value="ECO:0007669"/>
    <property type="project" value="InterPro"/>
</dbReference>
<evidence type="ECO:0000313" key="6">
    <source>
        <dbReference type="EMBL" id="QEA06648.1"/>
    </source>
</evidence>
<dbReference type="EMBL" id="MN079159">
    <property type="protein sequence ID" value="QEA06648.1"/>
    <property type="molecule type" value="Genomic_DNA"/>
</dbReference>
<evidence type="ECO:0000256" key="2">
    <source>
        <dbReference type="ARBA" id="ARBA00023015"/>
    </source>
</evidence>
<protein>
    <submittedName>
        <fullName evidence="6">HTH-type transcriptional regulator YjiE</fullName>
    </submittedName>
</protein>
<comment type="similarity">
    <text evidence="1">Belongs to the LysR transcriptional regulatory family.</text>
</comment>
<dbReference type="InterPro" id="IPR036390">
    <property type="entry name" value="WH_DNA-bd_sf"/>
</dbReference>
<dbReference type="PANTHER" id="PTHR30126:SF2">
    <property type="entry name" value="HTH-TYPE TRANSCRIPTIONAL REGULATOR YJIE"/>
    <property type="match status" value="1"/>
</dbReference>
<dbReference type="InterPro" id="IPR036388">
    <property type="entry name" value="WH-like_DNA-bd_sf"/>
</dbReference>
<dbReference type="PROSITE" id="PS50931">
    <property type="entry name" value="HTH_LYSR"/>
    <property type="match status" value="1"/>
</dbReference>
<evidence type="ECO:0000256" key="1">
    <source>
        <dbReference type="ARBA" id="ARBA00009437"/>
    </source>
</evidence>
<evidence type="ECO:0000256" key="3">
    <source>
        <dbReference type="ARBA" id="ARBA00023125"/>
    </source>
</evidence>
<dbReference type="InterPro" id="IPR005119">
    <property type="entry name" value="LysR_subst-bd"/>
</dbReference>
<evidence type="ECO:0000259" key="5">
    <source>
        <dbReference type="PROSITE" id="PS50931"/>
    </source>
</evidence>
<gene>
    <name evidence="6" type="primary">yjiE</name>
    <name evidence="6" type="ORF">KBTEX_02988</name>
</gene>
<dbReference type="CDD" id="cd05466">
    <property type="entry name" value="PBP2_LTTR_substrate"/>
    <property type="match status" value="1"/>
</dbReference>
<keyword evidence="3" id="KW-0238">DNA-binding</keyword>
<dbReference type="AlphaFoldDB" id="A0A5B8RFN0"/>
<dbReference type="PANTHER" id="PTHR30126">
    <property type="entry name" value="HTH-TYPE TRANSCRIPTIONAL REGULATOR"/>
    <property type="match status" value="1"/>
</dbReference>
<keyword evidence="4" id="KW-0804">Transcription</keyword>
<sequence length="302" mass="34212">MKVTWLEDFLALVDTGTFSRAASLRNVTQPAFSRRIQMFEDWLGVELVNRRAHRLELTDTAARFEPALRGLVNEVYEVRSRMRADAVAEHRVGLTTQHTLMVSHLPRLLRQLRDRHEGTAFRVRTGNLEDCILQLSRGEADMLMCFELEGEPLSGYTAGKMERIPVGMEQLIPVAARDPSGRPSFDPVESRTIRLLSYPEESFLGRVVRNQCLAELVRDHTVETVCESAFTMGIKEMTLSGLGIAWLPYHLIEREIQDGSLVALHESLHTPRLNICLYASTGEHDPRFDDMWAALKAESPAL</sequence>
<proteinExistence type="inferred from homology"/>
<accession>A0A5B8RFN0</accession>
<dbReference type="Gene3D" id="3.40.190.10">
    <property type="entry name" value="Periplasmic binding protein-like II"/>
    <property type="match status" value="2"/>
</dbReference>
<dbReference type="Pfam" id="PF00126">
    <property type="entry name" value="HTH_1"/>
    <property type="match status" value="1"/>
</dbReference>
<keyword evidence="2" id="KW-0805">Transcription regulation</keyword>
<organism evidence="6">
    <name type="scientific">uncultured organism</name>
    <dbReference type="NCBI Taxonomy" id="155900"/>
    <lineage>
        <taxon>unclassified sequences</taxon>
        <taxon>environmental samples</taxon>
    </lineage>
</organism>
<dbReference type="InterPro" id="IPR000847">
    <property type="entry name" value="LysR_HTH_N"/>
</dbReference>
<dbReference type="PRINTS" id="PR00039">
    <property type="entry name" value="HTHLYSR"/>
</dbReference>
<reference evidence="6" key="1">
    <citation type="submission" date="2019-06" db="EMBL/GenBank/DDBJ databases">
        <authorList>
            <person name="Murdoch R.W."/>
            <person name="Fathepure B."/>
        </authorList>
    </citation>
    <scope>NUCLEOTIDE SEQUENCE</scope>
</reference>
<dbReference type="Gene3D" id="1.10.10.10">
    <property type="entry name" value="Winged helix-like DNA-binding domain superfamily/Winged helix DNA-binding domain"/>
    <property type="match status" value="1"/>
</dbReference>
<name>A0A5B8RFN0_9ZZZZ</name>
<dbReference type="GO" id="GO:0000976">
    <property type="term" value="F:transcription cis-regulatory region binding"/>
    <property type="evidence" value="ECO:0007669"/>
    <property type="project" value="TreeGrafter"/>
</dbReference>